<dbReference type="GO" id="GO:0009279">
    <property type="term" value="C:cell outer membrane"/>
    <property type="evidence" value="ECO:0007669"/>
    <property type="project" value="UniProtKB-SubCell"/>
</dbReference>
<evidence type="ECO:0000259" key="4">
    <source>
        <dbReference type="Pfam" id="PF07715"/>
    </source>
</evidence>
<gene>
    <name evidence="5" type="ORF">GWR21_15495</name>
</gene>
<name>A0A6B9ZFP8_9BACT</name>
<dbReference type="Pfam" id="PF13715">
    <property type="entry name" value="CarbopepD_reg_2"/>
    <property type="match status" value="1"/>
</dbReference>
<accession>A0A6B9ZFP8</accession>
<comment type="subcellular location">
    <subcellularLocation>
        <location evidence="1">Cell outer membrane</location>
    </subcellularLocation>
</comment>
<feature type="domain" description="TonB-dependent receptor plug" evidence="4">
    <location>
        <begin position="224"/>
        <end position="302"/>
    </location>
</feature>
<evidence type="ECO:0000256" key="3">
    <source>
        <dbReference type="ARBA" id="ARBA00023237"/>
    </source>
</evidence>
<dbReference type="KEGG" id="chih:GWR21_15495"/>
<dbReference type="Gene3D" id="3.55.50.30">
    <property type="match status" value="1"/>
</dbReference>
<dbReference type="InterPro" id="IPR012910">
    <property type="entry name" value="Plug_dom"/>
</dbReference>
<evidence type="ECO:0000256" key="1">
    <source>
        <dbReference type="ARBA" id="ARBA00004442"/>
    </source>
</evidence>
<protein>
    <submittedName>
        <fullName evidence="5">TonB-dependent receptor</fullName>
    </submittedName>
</protein>
<keyword evidence="6" id="KW-1185">Reference proteome</keyword>
<proteinExistence type="predicted"/>
<organism evidence="5 6">
    <name type="scientific">Chitinophaga agri</name>
    <dbReference type="NCBI Taxonomy" id="2703787"/>
    <lineage>
        <taxon>Bacteria</taxon>
        <taxon>Pseudomonadati</taxon>
        <taxon>Bacteroidota</taxon>
        <taxon>Chitinophagia</taxon>
        <taxon>Chitinophagales</taxon>
        <taxon>Chitinophagaceae</taxon>
        <taxon>Chitinophaga</taxon>
    </lineage>
</organism>
<dbReference type="EMBL" id="CP048113">
    <property type="protein sequence ID" value="QHS60947.1"/>
    <property type="molecule type" value="Genomic_DNA"/>
</dbReference>
<reference evidence="5 6" key="1">
    <citation type="submission" date="2020-01" db="EMBL/GenBank/DDBJ databases">
        <title>Complete genome sequence of Chitinophaga sp. H33E-04 isolated from quinoa roots.</title>
        <authorList>
            <person name="Weon H.-Y."/>
            <person name="Lee S.A."/>
        </authorList>
    </citation>
    <scope>NUCLEOTIDE SEQUENCE [LARGE SCALE GENOMIC DNA]</scope>
    <source>
        <strain evidence="5 6">H33E-04</strain>
    </source>
</reference>
<dbReference type="AlphaFoldDB" id="A0A6B9ZFP8"/>
<dbReference type="InterPro" id="IPR037066">
    <property type="entry name" value="Plug_dom_sf"/>
</dbReference>
<sequence length="877" mass="98641">MKSLFGRFLLGMLLISISVRASEWDWRMKISVAVKDQPLETVCTILEEQYGIHFSYSRNIVDLSPRVTVNIQNKPLKKALEEIFNPFNISFTRIGEQIVLTVRNHPTYTISGYVQDFRSGEKLIGATVYSPIQHVGTTTNQFGFFSITLPRDTSGLFVSYIGYESGRLSVKKAERGPVIVLLQPRNFLPEIVVVDTIRQQMEQSAVNRLNLSPADMKSMPRLLGEADVMRAMMSLPGVSGGLDGGGSLSVRGGSPDQNLVLLDGTPIFNTSHLFGIFSVFNPDIVKNADFYKGAFPARYGGRLSSIVDISLKDGDMQQYHGEAAIGLIAAKAMVEGPLKKGKTSFLVSGRRSHTDMMMNDLFVNNAAGGPGSKAYVYFYDANVKVNHIFSPKDRIYFSAYVGQDKLSVRWLEGATDGASAAYFGDSRSNFLWGNYTSTLRWNHVFGPKMFANATANYSQYYFSTDYKYNYKPVNTLDTGVLSGKYYSRIQNAVGKIDFEYRPQPRHTIKFGMGAVTHIFAPGVSVFEDNANGQPAVDTTYGDITSVGQELFLYGEDEWRALHNLWLNIGVHASGFLVDGRFYHSVQPRLGAKYKLPRRWILNGSYTHMTQYLHLLSNNGANLPTDLWVPSSGDVRPMFSRQASFGISKTSRRGMYAMSVETYYKTMDHVIEYKGTASPFNGAGRDWDDVVDVGRGRSYGGELLLEKKRGTTRGWIGYTLAWSDRTFPSVNNGKTFPYKYDRRHDLEVVVTQRLGKHWELSANWEYASGTPLSLPTASYEGIGDPSPYDPPQNDPIIDHMGDRNTYRTTPMHRLDVSATYTKKKKLWTKSWTFSLYNAYNQPNPFFYTIVTDREKQERYLAEVSILPILPSVTYAIKF</sequence>
<dbReference type="Gene3D" id="2.60.40.1120">
    <property type="entry name" value="Carboxypeptidase-like, regulatory domain"/>
    <property type="match status" value="1"/>
</dbReference>
<dbReference type="Gene3D" id="2.170.130.10">
    <property type="entry name" value="TonB-dependent receptor, plug domain"/>
    <property type="match status" value="1"/>
</dbReference>
<dbReference type="Pfam" id="PF07715">
    <property type="entry name" value="Plug"/>
    <property type="match status" value="1"/>
</dbReference>
<dbReference type="RefSeq" id="WP_162332630.1">
    <property type="nucleotide sequence ID" value="NZ_CP048113.1"/>
</dbReference>
<dbReference type="Gene3D" id="2.40.170.20">
    <property type="entry name" value="TonB-dependent receptor, beta-barrel domain"/>
    <property type="match status" value="1"/>
</dbReference>
<keyword evidence="3" id="KW-0998">Cell outer membrane</keyword>
<dbReference type="SUPFAM" id="SSF56935">
    <property type="entry name" value="Porins"/>
    <property type="match status" value="1"/>
</dbReference>
<evidence type="ECO:0000313" key="5">
    <source>
        <dbReference type="EMBL" id="QHS60947.1"/>
    </source>
</evidence>
<evidence type="ECO:0000256" key="2">
    <source>
        <dbReference type="ARBA" id="ARBA00023136"/>
    </source>
</evidence>
<dbReference type="SUPFAM" id="SSF49464">
    <property type="entry name" value="Carboxypeptidase regulatory domain-like"/>
    <property type="match status" value="1"/>
</dbReference>
<dbReference type="InterPro" id="IPR036942">
    <property type="entry name" value="Beta-barrel_TonB_sf"/>
</dbReference>
<dbReference type="InterPro" id="IPR008969">
    <property type="entry name" value="CarboxyPept-like_regulatory"/>
</dbReference>
<keyword evidence="5" id="KW-0675">Receptor</keyword>
<keyword evidence="2" id="KW-0472">Membrane</keyword>
<dbReference type="Proteomes" id="UP000476411">
    <property type="component" value="Chromosome"/>
</dbReference>
<evidence type="ECO:0000313" key="6">
    <source>
        <dbReference type="Proteomes" id="UP000476411"/>
    </source>
</evidence>